<gene>
    <name evidence="4" type="ORF">INT47_002873</name>
</gene>
<feature type="chain" id="PRO_5034723951" evidence="3">
    <location>
        <begin position="17"/>
        <end position="375"/>
    </location>
</feature>
<evidence type="ECO:0000313" key="5">
    <source>
        <dbReference type="Proteomes" id="UP000603453"/>
    </source>
</evidence>
<feature type="compositionally biased region" description="Low complexity" evidence="1">
    <location>
        <begin position="288"/>
        <end position="297"/>
    </location>
</feature>
<dbReference type="Proteomes" id="UP000603453">
    <property type="component" value="Unassembled WGS sequence"/>
</dbReference>
<feature type="region of interest" description="Disordered" evidence="1">
    <location>
        <begin position="140"/>
        <end position="172"/>
    </location>
</feature>
<keyword evidence="2" id="KW-1133">Transmembrane helix</keyword>
<proteinExistence type="predicted"/>
<feature type="transmembrane region" description="Helical" evidence="2">
    <location>
        <begin position="190"/>
        <end position="210"/>
    </location>
</feature>
<keyword evidence="2" id="KW-0472">Membrane</keyword>
<dbReference type="EMBL" id="JAEPRD010000244">
    <property type="protein sequence ID" value="KAG2193181.1"/>
    <property type="molecule type" value="Genomic_DNA"/>
</dbReference>
<feature type="signal peptide" evidence="3">
    <location>
        <begin position="1"/>
        <end position="16"/>
    </location>
</feature>
<feature type="compositionally biased region" description="Basic and acidic residues" evidence="1">
    <location>
        <begin position="216"/>
        <end position="225"/>
    </location>
</feature>
<evidence type="ECO:0000256" key="1">
    <source>
        <dbReference type="SAM" id="MobiDB-lite"/>
    </source>
</evidence>
<comment type="caution">
    <text evidence="4">The sequence shown here is derived from an EMBL/GenBank/DDBJ whole genome shotgun (WGS) entry which is preliminary data.</text>
</comment>
<keyword evidence="2" id="KW-0812">Transmembrane</keyword>
<keyword evidence="3" id="KW-0732">Signal</keyword>
<evidence type="ECO:0000256" key="3">
    <source>
        <dbReference type="SAM" id="SignalP"/>
    </source>
</evidence>
<evidence type="ECO:0000313" key="4">
    <source>
        <dbReference type="EMBL" id="KAG2193181.1"/>
    </source>
</evidence>
<dbReference type="AlphaFoldDB" id="A0A8H7QIQ2"/>
<protein>
    <submittedName>
        <fullName evidence="4">Uncharacterized protein</fullName>
    </submittedName>
</protein>
<feature type="region of interest" description="Disordered" evidence="1">
    <location>
        <begin position="216"/>
        <end position="297"/>
    </location>
</feature>
<sequence>MILTLFLASFFDLTRQQIWEEEDEEEEDDDCAFISGQDCDQNGICKYCAMCLQSSCILSKTIGTGPTTCNTTQFGTTNLYNWYDYCLSSDNDVAGSYCATSTECYQYRKSAGPSVTYAWHNLTCNPSTCMLIASNGAPPPIPVPPQTNSNLPDSNLHRLNNNSHHHDDEISDNADKHHYYHDKRPLQNPAAIGLTIVCSLLIVVFLCYIAKRYKKKSDEQKEKNKQPPSAAATATAERGRTQSVTSTIPSSAPPSFSSAPPDMSVIRHPHVRWQPTSSTRSSTGSVEPLPSYLTPYSSPPKYEQAIVTQIRDLREDNASSSTRLEQQHQQQPPPTAWVPVYFTRQQNNFQSSVNRGEVFGFTPNHSYWLQHLDDP</sequence>
<evidence type="ECO:0000256" key="2">
    <source>
        <dbReference type="SAM" id="Phobius"/>
    </source>
</evidence>
<feature type="compositionally biased region" description="Low complexity" evidence="1">
    <location>
        <begin position="249"/>
        <end position="261"/>
    </location>
</feature>
<reference evidence="4" key="1">
    <citation type="submission" date="2020-12" db="EMBL/GenBank/DDBJ databases">
        <title>Metabolic potential, ecology and presence of endohyphal bacteria is reflected in genomic diversity of Mucoromycotina.</title>
        <authorList>
            <person name="Muszewska A."/>
            <person name="Okrasinska A."/>
            <person name="Steczkiewicz K."/>
            <person name="Drgas O."/>
            <person name="Orlowska M."/>
            <person name="Perlinska-Lenart U."/>
            <person name="Aleksandrzak-Piekarczyk T."/>
            <person name="Szatraj K."/>
            <person name="Zielenkiewicz U."/>
            <person name="Pilsyk S."/>
            <person name="Malc E."/>
            <person name="Mieczkowski P."/>
            <person name="Kruszewska J.S."/>
            <person name="Biernat P."/>
            <person name="Pawlowska J."/>
        </authorList>
    </citation>
    <scope>NUCLEOTIDE SEQUENCE</scope>
    <source>
        <strain evidence="4">WA0000017839</strain>
    </source>
</reference>
<name>A0A8H7QIQ2_9FUNG</name>
<organism evidence="4 5">
    <name type="scientific">Mucor saturninus</name>
    <dbReference type="NCBI Taxonomy" id="64648"/>
    <lineage>
        <taxon>Eukaryota</taxon>
        <taxon>Fungi</taxon>
        <taxon>Fungi incertae sedis</taxon>
        <taxon>Mucoromycota</taxon>
        <taxon>Mucoromycotina</taxon>
        <taxon>Mucoromycetes</taxon>
        <taxon>Mucorales</taxon>
        <taxon>Mucorineae</taxon>
        <taxon>Mucoraceae</taxon>
        <taxon>Mucor</taxon>
    </lineage>
</organism>
<keyword evidence="5" id="KW-1185">Reference proteome</keyword>
<dbReference type="OrthoDB" id="2259910at2759"/>
<feature type="compositionally biased region" description="Polar residues" evidence="1">
    <location>
        <begin position="274"/>
        <end position="285"/>
    </location>
</feature>
<accession>A0A8H7QIQ2</accession>